<sequence>MASPSLISCNSDSSGEDDESVYMSDVFQDYSGDEEDNNSEDDEVDDGESWETKDTDEDDDSSDD</sequence>
<organism evidence="2 3">
    <name type="scientific">Geodia barretti</name>
    <name type="common">Barrett's horny sponge</name>
    <dbReference type="NCBI Taxonomy" id="519541"/>
    <lineage>
        <taxon>Eukaryota</taxon>
        <taxon>Metazoa</taxon>
        <taxon>Porifera</taxon>
        <taxon>Demospongiae</taxon>
        <taxon>Heteroscleromorpha</taxon>
        <taxon>Tetractinellida</taxon>
        <taxon>Astrophorina</taxon>
        <taxon>Geodiidae</taxon>
        <taxon>Geodia</taxon>
    </lineage>
</organism>
<name>A0AA35WNB8_GEOBA</name>
<keyword evidence="3" id="KW-1185">Reference proteome</keyword>
<feature type="compositionally biased region" description="Polar residues" evidence="1">
    <location>
        <begin position="1"/>
        <end position="13"/>
    </location>
</feature>
<accession>A0AA35WNB8</accession>
<evidence type="ECO:0000313" key="3">
    <source>
        <dbReference type="Proteomes" id="UP001174909"/>
    </source>
</evidence>
<feature type="region of interest" description="Disordered" evidence="1">
    <location>
        <begin position="1"/>
        <end position="64"/>
    </location>
</feature>
<reference evidence="2" key="1">
    <citation type="submission" date="2023-03" db="EMBL/GenBank/DDBJ databases">
        <authorList>
            <person name="Steffen K."/>
            <person name="Cardenas P."/>
        </authorList>
    </citation>
    <scope>NUCLEOTIDE SEQUENCE</scope>
</reference>
<comment type="caution">
    <text evidence="2">The sequence shown here is derived from an EMBL/GenBank/DDBJ whole genome shotgun (WGS) entry which is preliminary data.</text>
</comment>
<evidence type="ECO:0000313" key="2">
    <source>
        <dbReference type="EMBL" id="CAI8027758.1"/>
    </source>
</evidence>
<proteinExistence type="predicted"/>
<protein>
    <submittedName>
        <fullName evidence="2">Uncharacterized protein</fullName>
    </submittedName>
</protein>
<evidence type="ECO:0000256" key="1">
    <source>
        <dbReference type="SAM" id="MobiDB-lite"/>
    </source>
</evidence>
<dbReference type="AlphaFoldDB" id="A0AA35WNB8"/>
<feature type="compositionally biased region" description="Acidic residues" evidence="1">
    <location>
        <begin position="31"/>
        <end position="64"/>
    </location>
</feature>
<dbReference type="EMBL" id="CASHTH010002296">
    <property type="protein sequence ID" value="CAI8027758.1"/>
    <property type="molecule type" value="Genomic_DNA"/>
</dbReference>
<feature type="non-terminal residue" evidence="2">
    <location>
        <position position="64"/>
    </location>
</feature>
<dbReference type="Proteomes" id="UP001174909">
    <property type="component" value="Unassembled WGS sequence"/>
</dbReference>
<gene>
    <name evidence="2" type="ORF">GBAR_LOCUS15811</name>
</gene>